<feature type="non-terminal residue" evidence="1">
    <location>
        <position position="1"/>
    </location>
</feature>
<reference evidence="1 2" key="1">
    <citation type="submission" date="2020-07" db="EMBL/GenBank/DDBJ databases">
        <title>Taxonomic revisions and descriptions of new bacterial species based on genomic comparisons in the high-G+C-content subgroup of the family Alcaligenaceae.</title>
        <authorList>
            <person name="Szabo A."/>
            <person name="Felfoldi T."/>
        </authorList>
    </citation>
    <scope>NUCLEOTIDE SEQUENCE [LARGE SCALE GENOMIC DNA]</scope>
    <source>
        <strain evidence="1 2">DSM 25264</strain>
    </source>
</reference>
<keyword evidence="2" id="KW-1185">Reference proteome</keyword>
<feature type="non-terminal residue" evidence="1">
    <location>
        <position position="220"/>
    </location>
</feature>
<dbReference type="InterPro" id="IPR008930">
    <property type="entry name" value="Terpenoid_cyclase/PrenylTrfase"/>
</dbReference>
<dbReference type="EMBL" id="JACCEW010000021">
    <property type="protein sequence ID" value="NYT39100.1"/>
    <property type="molecule type" value="Genomic_DNA"/>
</dbReference>
<dbReference type="Proteomes" id="UP000580517">
    <property type="component" value="Unassembled WGS sequence"/>
</dbReference>
<accession>A0A853FK40</accession>
<protein>
    <submittedName>
        <fullName evidence="1">Alpha-2-macroglobulin</fullName>
    </submittedName>
</protein>
<sequence>LDWTFSVIEQPASASEAAASDRVVMYQRLVPAFPLEVQQATFGPFNAAEPIKLPVSPPALALTDRHGKVRGGLSVTVQSSLAAGLPGVMDWFEAYPYTCLEQLSSRSMGRRNQADWDALMQRLLTYLDEDGLAAYFPGGTGSVTLTAYLLSISEQARDLGWLFEIPAEARQRMSDSLLAFVQGRLERDEWSPYPDEAWRKIIAMEALSRLGLFQPEMFDS</sequence>
<gene>
    <name evidence="1" type="ORF">H0A68_19730</name>
</gene>
<evidence type="ECO:0000313" key="2">
    <source>
        <dbReference type="Proteomes" id="UP000580517"/>
    </source>
</evidence>
<dbReference type="Gene3D" id="1.50.10.20">
    <property type="match status" value="1"/>
</dbReference>
<proteinExistence type="predicted"/>
<evidence type="ECO:0000313" key="1">
    <source>
        <dbReference type="EMBL" id="NYT39100.1"/>
    </source>
</evidence>
<name>A0A853FK40_9BURK</name>
<dbReference type="SUPFAM" id="SSF48239">
    <property type="entry name" value="Terpenoid cyclases/Protein prenyltransferases"/>
    <property type="match status" value="1"/>
</dbReference>
<organism evidence="1 2">
    <name type="scientific">Allopusillimonas soli</name>
    <dbReference type="NCBI Taxonomy" id="659016"/>
    <lineage>
        <taxon>Bacteria</taxon>
        <taxon>Pseudomonadati</taxon>
        <taxon>Pseudomonadota</taxon>
        <taxon>Betaproteobacteria</taxon>
        <taxon>Burkholderiales</taxon>
        <taxon>Alcaligenaceae</taxon>
        <taxon>Allopusillimonas</taxon>
    </lineage>
</organism>
<comment type="caution">
    <text evidence="1">The sequence shown here is derived from an EMBL/GenBank/DDBJ whole genome shotgun (WGS) entry which is preliminary data.</text>
</comment>
<dbReference type="AlphaFoldDB" id="A0A853FK40"/>